<dbReference type="EMBL" id="CAJNOK010033145">
    <property type="protein sequence ID" value="CAF1491388.1"/>
    <property type="molecule type" value="Genomic_DNA"/>
</dbReference>
<keyword evidence="2" id="KW-0104">Cadmium</keyword>
<dbReference type="InterPro" id="IPR038765">
    <property type="entry name" value="Papain-like_cys_pep_sf"/>
</dbReference>
<dbReference type="SUPFAM" id="SSF54001">
    <property type="entry name" value="Cysteine proteinases"/>
    <property type="match status" value="1"/>
</dbReference>
<dbReference type="EMBL" id="CAJNOQ010000053">
    <property type="protein sequence ID" value="CAF0747874.1"/>
    <property type="molecule type" value="Genomic_DNA"/>
</dbReference>
<proteinExistence type="predicted"/>
<comment type="caution">
    <text evidence="6">The sequence shown here is derived from an EMBL/GenBank/DDBJ whole genome shotgun (WGS) entry which is preliminary data.</text>
</comment>
<feature type="domain" description="Peptidase C83" evidence="5">
    <location>
        <begin position="25"/>
        <end position="253"/>
    </location>
</feature>
<dbReference type="Proteomes" id="UP000677228">
    <property type="component" value="Unassembled WGS sequence"/>
</dbReference>
<evidence type="ECO:0000313" key="9">
    <source>
        <dbReference type="EMBL" id="CAF4280634.1"/>
    </source>
</evidence>
<dbReference type="Proteomes" id="UP000681722">
    <property type="component" value="Unassembled WGS sequence"/>
</dbReference>
<keyword evidence="10" id="KW-1185">Reference proteome</keyword>
<protein>
    <recommendedName>
        <fullName evidence="1">glutathione gamma-glutamylcysteinyltransferase</fullName>
        <ecNumber evidence="1">2.3.2.15</ecNumber>
    </recommendedName>
</protein>
<evidence type="ECO:0000313" key="6">
    <source>
        <dbReference type="EMBL" id="CAF0747874.1"/>
    </source>
</evidence>
<evidence type="ECO:0000313" key="8">
    <source>
        <dbReference type="EMBL" id="CAF3526933.1"/>
    </source>
</evidence>
<dbReference type="EMBL" id="CAJOBA010055109">
    <property type="protein sequence ID" value="CAF4280634.1"/>
    <property type="molecule type" value="Genomic_DNA"/>
</dbReference>
<dbReference type="InterPro" id="IPR040409">
    <property type="entry name" value="PCS-like"/>
</dbReference>
<keyword evidence="3" id="KW-0808">Transferase</keyword>
<evidence type="ECO:0000259" key="5">
    <source>
        <dbReference type="PROSITE" id="PS51443"/>
    </source>
</evidence>
<evidence type="ECO:0000313" key="10">
    <source>
        <dbReference type="Proteomes" id="UP000663829"/>
    </source>
</evidence>
<accession>A0A813PB99</accession>
<dbReference type="GO" id="GO:0016756">
    <property type="term" value="F:glutathione gamma-glutamylcysteinyltransferase activity"/>
    <property type="evidence" value="ECO:0007669"/>
    <property type="project" value="UniProtKB-EC"/>
</dbReference>
<keyword evidence="4" id="KW-0479">Metal-binding</keyword>
<dbReference type="Proteomes" id="UP000663829">
    <property type="component" value="Unassembled WGS sequence"/>
</dbReference>
<dbReference type="FunFam" id="3.90.70.30:FF:000001">
    <property type="entry name" value="Glutathione gamma-glutamylcysteinyltransferase 1"/>
    <property type="match status" value="1"/>
</dbReference>
<dbReference type="PANTHER" id="PTHR33447">
    <property type="entry name" value="GLUTATHIONE GAMMA-GLUTAMYLCYSTEINYLTRANSFERASE"/>
    <property type="match status" value="1"/>
</dbReference>
<dbReference type="GO" id="GO:0046872">
    <property type="term" value="F:metal ion binding"/>
    <property type="evidence" value="ECO:0007669"/>
    <property type="project" value="UniProtKB-KW"/>
</dbReference>
<dbReference type="AlphaFoldDB" id="A0A813PB99"/>
<evidence type="ECO:0000256" key="3">
    <source>
        <dbReference type="ARBA" id="ARBA00022679"/>
    </source>
</evidence>
<gene>
    <name evidence="6" type="ORF">GPM918_LOCUS651</name>
    <name evidence="7" type="ORF">OVA965_LOCUS36515</name>
    <name evidence="8" type="ORF">SRO942_LOCUS652</name>
    <name evidence="9" type="ORF">TMI583_LOCUS37529</name>
</gene>
<dbReference type="OrthoDB" id="448954at2759"/>
<evidence type="ECO:0000256" key="4">
    <source>
        <dbReference type="ARBA" id="ARBA00022723"/>
    </source>
</evidence>
<dbReference type="Pfam" id="PF05023">
    <property type="entry name" value="Phytochelatin"/>
    <property type="match status" value="1"/>
</dbReference>
<sequence>MSSMSECGCKTCVLVPTYENKTITKCISGFHRRLLPESAIVFSSQKGKQIFKEALLSNGLEGYFTLAETFQTQADPAYCGPGTLTMVLNSLQIDSQQIWKGNWRWYSEDILQTCDKRKPQDNPLENVNENGITFEEFLYLAECNGASVIPFPAMYGSIKQFRSAIITACTRKKDDIRLVVSYDRKTLQQTGGGHFSPIAGYHEKDDLVLILDVARFKYPPHWISVDSLWQSLLQIDSVTMKSRGYYLISRWPMDISVQCVKGSCSSSITPDILSTILCPSEDSLDRYLATVLPSKLTNCSTLDDIFIQIVHTFPVSAVQLFTKFSFDLTQKYRLLATKSDSSQCKSCPNTLVSYSSFIPNSLPETSSLNCDTMNKCKEPCTRVTKSHIHAYAIPPQCSLAPLLKLFSENCLFSLVKRIEIEKYLTINDGTKDFYLFGGLSPMFDSSTNDNEIKKTNINRFVEYALVSIILYAIRPYVFKCLTNENLKNTFELLLNMDNLAIDLITEVDYAKMSLGIK</sequence>
<dbReference type="EMBL" id="CAJOBC010000053">
    <property type="protein sequence ID" value="CAF3526933.1"/>
    <property type="molecule type" value="Genomic_DNA"/>
</dbReference>
<dbReference type="GO" id="GO:0010038">
    <property type="term" value="P:response to metal ion"/>
    <property type="evidence" value="ECO:0007669"/>
    <property type="project" value="InterPro"/>
</dbReference>
<dbReference type="InterPro" id="IPR038156">
    <property type="entry name" value="PCS_N_sf"/>
</dbReference>
<name>A0A813PB99_9BILA</name>
<dbReference type="GO" id="GO:0046938">
    <property type="term" value="P:phytochelatin biosynthetic process"/>
    <property type="evidence" value="ECO:0007669"/>
    <property type="project" value="InterPro"/>
</dbReference>
<dbReference type="PROSITE" id="PS51443">
    <property type="entry name" value="PCS"/>
    <property type="match status" value="1"/>
</dbReference>
<dbReference type="Gene3D" id="3.90.70.30">
    <property type="entry name" value="Phytochelatin synthase, N-terminal domain"/>
    <property type="match status" value="1"/>
</dbReference>
<evidence type="ECO:0000256" key="1">
    <source>
        <dbReference type="ARBA" id="ARBA00012468"/>
    </source>
</evidence>
<organism evidence="6 10">
    <name type="scientific">Didymodactylos carnosus</name>
    <dbReference type="NCBI Taxonomy" id="1234261"/>
    <lineage>
        <taxon>Eukaryota</taxon>
        <taxon>Metazoa</taxon>
        <taxon>Spiralia</taxon>
        <taxon>Gnathifera</taxon>
        <taxon>Rotifera</taxon>
        <taxon>Eurotatoria</taxon>
        <taxon>Bdelloidea</taxon>
        <taxon>Philodinida</taxon>
        <taxon>Philodinidae</taxon>
        <taxon>Didymodactylos</taxon>
    </lineage>
</organism>
<dbReference type="InterPro" id="IPR007719">
    <property type="entry name" value="PCS_N"/>
</dbReference>
<dbReference type="EC" id="2.3.2.15" evidence="1"/>
<evidence type="ECO:0000313" key="7">
    <source>
        <dbReference type="EMBL" id="CAF1491388.1"/>
    </source>
</evidence>
<dbReference type="Proteomes" id="UP000682733">
    <property type="component" value="Unassembled WGS sequence"/>
</dbReference>
<evidence type="ECO:0000256" key="2">
    <source>
        <dbReference type="ARBA" id="ARBA00022539"/>
    </source>
</evidence>
<reference evidence="6" key="1">
    <citation type="submission" date="2021-02" db="EMBL/GenBank/DDBJ databases">
        <authorList>
            <person name="Nowell W R."/>
        </authorList>
    </citation>
    <scope>NUCLEOTIDE SEQUENCE</scope>
</reference>